<evidence type="ECO:0000256" key="1">
    <source>
        <dbReference type="ARBA" id="ARBA00009353"/>
    </source>
</evidence>
<comment type="caution">
    <text evidence="4">The sequence shown here is derived from an EMBL/GenBank/DDBJ whole genome shotgun (WGS) entry which is preliminary data.</text>
</comment>
<dbReference type="InterPro" id="IPR013549">
    <property type="entry name" value="DUF1731"/>
</dbReference>
<comment type="similarity">
    <text evidence="1">Belongs to the NAD(P)-dependent epimerase/dehydratase family. SDR39U1 subfamily.</text>
</comment>
<dbReference type="PANTHER" id="PTHR11092:SF0">
    <property type="entry name" value="EPIMERASE FAMILY PROTEIN SDR39U1"/>
    <property type="match status" value="1"/>
</dbReference>
<name>A0A7X5QYH6_9MICO</name>
<sequence length="312" mass="33666">MPQHERLNNTENPGTPLTILITGASGLIGTALAARATADGHHVRRLVRRVPSAANEFRWDPSTGLIDSSALIDVDVVVNLAGAPLNRLPWTPAYKKKIRQSRLDATNTVVEAMRGMQTPPAVLLNASAVGYYGHRPGEKLVTSPARGTGFLADVCVAWEAAAQRAPEGVRVVTLRTGIVLSRTGGVLPLLERIAKVGLAGPLGSGTQHWPWISLRDHVGAQMHLMTADVSGPINIVGPEQVTAAKLITTVAHAVHRPYWLPAPRFALIALLGDAARELLLSDQNVYPRRLLDAGYEFHDARMEQLVTDLYAR</sequence>
<dbReference type="InterPro" id="IPR010099">
    <property type="entry name" value="SDR39U1"/>
</dbReference>
<dbReference type="AlphaFoldDB" id="A0A7X5QYH6"/>
<dbReference type="InterPro" id="IPR001509">
    <property type="entry name" value="Epimerase_deHydtase"/>
</dbReference>
<evidence type="ECO:0008006" key="6">
    <source>
        <dbReference type="Google" id="ProtNLM"/>
    </source>
</evidence>
<organism evidence="4 5">
    <name type="scientific">Lysinibacter cavernae</name>
    <dbReference type="NCBI Taxonomy" id="1640652"/>
    <lineage>
        <taxon>Bacteria</taxon>
        <taxon>Bacillati</taxon>
        <taxon>Actinomycetota</taxon>
        <taxon>Actinomycetes</taxon>
        <taxon>Micrococcales</taxon>
        <taxon>Microbacteriaceae</taxon>
        <taxon>Lysinibacter</taxon>
    </lineage>
</organism>
<dbReference type="InterPro" id="IPR036291">
    <property type="entry name" value="NAD(P)-bd_dom_sf"/>
</dbReference>
<dbReference type="EMBL" id="JAAMOX010000001">
    <property type="protein sequence ID" value="NIH52190.1"/>
    <property type="molecule type" value="Genomic_DNA"/>
</dbReference>
<evidence type="ECO:0000313" key="4">
    <source>
        <dbReference type="EMBL" id="NIH52190.1"/>
    </source>
</evidence>
<dbReference type="NCBIfam" id="TIGR01777">
    <property type="entry name" value="yfcH"/>
    <property type="match status" value="1"/>
</dbReference>
<dbReference type="Gene3D" id="3.40.50.720">
    <property type="entry name" value="NAD(P)-binding Rossmann-like Domain"/>
    <property type="match status" value="1"/>
</dbReference>
<dbReference type="SUPFAM" id="SSF51735">
    <property type="entry name" value="NAD(P)-binding Rossmann-fold domains"/>
    <property type="match status" value="1"/>
</dbReference>
<proteinExistence type="inferred from homology"/>
<accession>A0A7X5QYH6</accession>
<dbReference type="RefSeq" id="WP_167146386.1">
    <property type="nucleotide sequence ID" value="NZ_JAAMOX010000001.1"/>
</dbReference>
<keyword evidence="5" id="KW-1185">Reference proteome</keyword>
<feature type="domain" description="NAD-dependent epimerase/dehydratase" evidence="2">
    <location>
        <begin position="19"/>
        <end position="232"/>
    </location>
</feature>
<feature type="domain" description="DUF1731" evidence="3">
    <location>
        <begin position="262"/>
        <end position="307"/>
    </location>
</feature>
<dbReference type="Pfam" id="PF01370">
    <property type="entry name" value="Epimerase"/>
    <property type="match status" value="1"/>
</dbReference>
<gene>
    <name evidence="4" type="ORF">FHX76_000058</name>
</gene>
<evidence type="ECO:0000313" key="5">
    <source>
        <dbReference type="Proteomes" id="UP000541033"/>
    </source>
</evidence>
<protein>
    <recommendedName>
        <fullName evidence="6">TIGR01777 family protein</fullName>
    </recommendedName>
</protein>
<dbReference type="PANTHER" id="PTHR11092">
    <property type="entry name" value="SUGAR NUCLEOTIDE EPIMERASE RELATED"/>
    <property type="match status" value="1"/>
</dbReference>
<evidence type="ECO:0000259" key="3">
    <source>
        <dbReference type="Pfam" id="PF08338"/>
    </source>
</evidence>
<dbReference type="Proteomes" id="UP000541033">
    <property type="component" value="Unassembled WGS sequence"/>
</dbReference>
<reference evidence="4 5" key="1">
    <citation type="submission" date="2020-02" db="EMBL/GenBank/DDBJ databases">
        <title>Sequencing the genomes of 1000 actinobacteria strains.</title>
        <authorList>
            <person name="Klenk H.-P."/>
        </authorList>
    </citation>
    <scope>NUCLEOTIDE SEQUENCE [LARGE SCALE GENOMIC DNA]</scope>
    <source>
        <strain evidence="4 5">DSM 27960</strain>
    </source>
</reference>
<evidence type="ECO:0000259" key="2">
    <source>
        <dbReference type="Pfam" id="PF01370"/>
    </source>
</evidence>
<dbReference type="Pfam" id="PF08338">
    <property type="entry name" value="DUF1731"/>
    <property type="match status" value="1"/>
</dbReference>